<organism evidence="1 2">
    <name type="scientific">Clostridium perfringens (strain ATCC 13124 / DSM 756 / JCM 1290 / NCIMB 6125 / NCTC 8237 / Type A)</name>
    <dbReference type="NCBI Taxonomy" id="195103"/>
    <lineage>
        <taxon>Bacteria</taxon>
        <taxon>Bacillati</taxon>
        <taxon>Bacillota</taxon>
        <taxon>Clostridia</taxon>
        <taxon>Eubacteriales</taxon>
        <taxon>Clostridiaceae</taxon>
        <taxon>Clostridium</taxon>
    </lineage>
</organism>
<dbReference type="EC" id="2.4.1.-" evidence="1"/>
<keyword evidence="1" id="KW-0328">Glycosyltransferase</keyword>
<dbReference type="RefSeq" id="WP_003476167.1">
    <property type="nucleotide sequence ID" value="NC_008261.1"/>
</dbReference>
<proteinExistence type="predicted"/>
<name>A0A0H2YP55_CLOP1</name>
<sequence length="477" mass="56000">MSNIFEVMLKKNIGDFTYEEKRELNNWLIENLKLKELIYSGLELTKVINEDGEETAYYENKITEEDILSGNFNELCSKTSKYIDDAISSILFEGQFNCFYEKIKSILELEDFDEIIVFHASFGWNIEMKQRPQHLAEALSKKKVLYIYRSDVKNDNIYSIKKIKDNLYVLNLDMYSLNVAFFEAIKSINKPKFVHVYATCLNSVDYEKIKTYMDKGFKVIYDFVDELSSEISGYNITSKMIEDHEKLLRDKENVLVVSTAKKLKDIANKFRGENENNILAPNAVNLEDFKNHGNEIGEKIQPIVNKRKPIIGYYGALAKWFDYKLIEQLAKEREDYEIVLIGMDYDGSYDQSNLKDYSNISYLGMIDYKDLINYSRYFDVCIVPFIKNDITDSTSPLKIFEYMALEKPIVTTDINECKNYESCLISKDYDEFIRNIDKALKLEVDNKEYFNILRREAEENTWDNRAELIKEAIKNLE</sequence>
<keyword evidence="2" id="KW-1185">Reference proteome</keyword>
<dbReference type="EMBL" id="CP000246">
    <property type="protein sequence ID" value="ABG82266.1"/>
    <property type="molecule type" value="Genomic_DNA"/>
</dbReference>
<dbReference type="KEGG" id="cpf:CPF_0268"/>
<gene>
    <name evidence="1" type="ordered locus">CPF_0268</name>
</gene>
<dbReference type="SUPFAM" id="SSF53756">
    <property type="entry name" value="UDP-Glycosyltransferase/glycogen phosphorylase"/>
    <property type="match status" value="1"/>
</dbReference>
<dbReference type="AlphaFoldDB" id="A0A0H2YP55"/>
<dbReference type="GO" id="GO:0016757">
    <property type="term" value="F:glycosyltransferase activity"/>
    <property type="evidence" value="ECO:0007669"/>
    <property type="project" value="UniProtKB-KW"/>
</dbReference>
<evidence type="ECO:0000313" key="1">
    <source>
        <dbReference type="EMBL" id="ABG82266.1"/>
    </source>
</evidence>
<evidence type="ECO:0000313" key="2">
    <source>
        <dbReference type="Proteomes" id="UP000001823"/>
    </source>
</evidence>
<dbReference type="eggNOG" id="COG0438">
    <property type="taxonomic scope" value="Bacteria"/>
</dbReference>
<keyword evidence="1" id="KW-0808">Transferase</keyword>
<dbReference type="Proteomes" id="UP000001823">
    <property type="component" value="Chromosome"/>
</dbReference>
<accession>A0A0H2YP55</accession>
<dbReference type="PaxDb" id="195103-CPF_0268"/>
<reference evidence="1 2" key="1">
    <citation type="journal article" date="2006" name="Genome Res.">
        <title>Skewed genomic variability in strains of the toxigenic bacterial pathogen, Clostridium perfringens.</title>
        <authorList>
            <person name="Myers G.S."/>
            <person name="Rasko D.A."/>
            <person name="Cheung J.K."/>
            <person name="Ravel J."/>
            <person name="Seshadri R."/>
            <person name="Deboy R.T."/>
            <person name="Ren Q."/>
            <person name="Varga J."/>
            <person name="Awad M.M."/>
            <person name="Brinkac L.M."/>
            <person name="Daugherty S.C."/>
            <person name="Haft D.H."/>
            <person name="Dodson R.J."/>
            <person name="Madupu R."/>
            <person name="Nelson W.C."/>
            <person name="Rosovitz M.J."/>
            <person name="Sullivan S.A."/>
            <person name="Khouri H."/>
            <person name="Dimitrov G.I."/>
            <person name="Watkins K.L."/>
            <person name="Mulligan S."/>
            <person name="Benton J."/>
            <person name="Radune D."/>
            <person name="Fisher D.J."/>
            <person name="Atkins H.S."/>
            <person name="Hiscox T."/>
            <person name="Jost B.H."/>
            <person name="Billington S.J."/>
            <person name="Songer J.G."/>
            <person name="McClane B.A."/>
            <person name="Titball R.W."/>
            <person name="Rood J.I."/>
            <person name="Melville S.B."/>
            <person name="Paulsen I.T."/>
        </authorList>
    </citation>
    <scope>NUCLEOTIDE SEQUENCE [LARGE SCALE GENOMIC DNA]</scope>
    <source>
        <strain evidence="2">ATCC 13124 / DSM 756 / JCM 1290 / NCIMB 6125 / NCTC 8237 / S 107 / Type A</strain>
    </source>
</reference>
<protein>
    <submittedName>
        <fullName evidence="1">Glycosyl transferase, group 1 family protein</fullName>
        <ecNumber evidence="1">2.4.1.-</ecNumber>
    </submittedName>
</protein>
<dbReference type="Gene3D" id="3.40.50.2000">
    <property type="entry name" value="Glycogen Phosphorylase B"/>
    <property type="match status" value="1"/>
</dbReference>
<dbReference type="HOGENOM" id="CLU_041132_0_1_9"/>
<dbReference type="STRING" id="195103.CPF_0268"/>
<dbReference type="Pfam" id="PF13692">
    <property type="entry name" value="Glyco_trans_1_4"/>
    <property type="match status" value="1"/>
</dbReference>